<evidence type="ECO:0000256" key="1">
    <source>
        <dbReference type="SAM" id="MobiDB-lite"/>
    </source>
</evidence>
<protein>
    <submittedName>
        <fullName evidence="3">Putative transmembrane protein</fullName>
    </submittedName>
</protein>
<sequence>MSAAPKVPDVSHATAPSTANASDGALHNAALWRVSAGSLIALIVLCIAWEWFLAPLRPGGSWLILKFLPLLLPLRGVLTRNRYTMQWSSMLILLFFTEGIVRATSDRAPSSTLAWAEVALTLLFFFGTILYLRPYKRRAKALQPAKPGK</sequence>
<keyword evidence="2" id="KW-1133">Transmembrane helix</keyword>
<keyword evidence="2 3" id="KW-0812">Transmembrane</keyword>
<proteinExistence type="predicted"/>
<feature type="transmembrane region" description="Helical" evidence="2">
    <location>
        <begin position="113"/>
        <end position="132"/>
    </location>
</feature>
<evidence type="ECO:0000256" key="2">
    <source>
        <dbReference type="SAM" id="Phobius"/>
    </source>
</evidence>
<dbReference type="AlphaFoldDB" id="A0A0C4Y6T9"/>
<feature type="region of interest" description="Disordered" evidence="1">
    <location>
        <begin position="1"/>
        <end position="20"/>
    </location>
</feature>
<name>A0A0C4Y6T9_9BURK</name>
<dbReference type="Proteomes" id="UP000031843">
    <property type="component" value="Chromosome main"/>
</dbReference>
<keyword evidence="2" id="KW-0472">Membrane</keyword>
<reference evidence="3 4" key="1">
    <citation type="journal article" date="2015" name="Genome Announc.">
        <title>Complete Genome Sequence of Cupriavidus basilensis 4G11, Isolated from the Oak Ridge Field Research Center Site.</title>
        <authorList>
            <person name="Ray J."/>
            <person name="Waters R.J."/>
            <person name="Skerker J.M."/>
            <person name="Kuehl J.V."/>
            <person name="Price M.N."/>
            <person name="Huang J."/>
            <person name="Chakraborty R."/>
            <person name="Arkin A.P."/>
            <person name="Deutschbauer A."/>
        </authorList>
    </citation>
    <scope>NUCLEOTIDE SEQUENCE [LARGE SCALE GENOMIC DNA]</scope>
    <source>
        <strain evidence="3">4G11</strain>
    </source>
</reference>
<dbReference type="Pfam" id="PF09842">
    <property type="entry name" value="DUF2069"/>
    <property type="match status" value="1"/>
</dbReference>
<keyword evidence="4" id="KW-1185">Reference proteome</keyword>
<dbReference type="RefSeq" id="WP_082054815.1">
    <property type="nucleotide sequence ID" value="NZ_CP010536.1"/>
</dbReference>
<dbReference type="EMBL" id="CP010536">
    <property type="protein sequence ID" value="AJG18735.1"/>
    <property type="molecule type" value="Genomic_DNA"/>
</dbReference>
<dbReference type="KEGG" id="cbw:RR42_m1330"/>
<dbReference type="STRING" id="68895.RR42_m1330"/>
<gene>
    <name evidence="3" type="ORF">RR42_m1330</name>
</gene>
<evidence type="ECO:0000313" key="3">
    <source>
        <dbReference type="EMBL" id="AJG18735.1"/>
    </source>
</evidence>
<organism evidence="3 4">
    <name type="scientific">Cupriavidus basilensis</name>
    <dbReference type="NCBI Taxonomy" id="68895"/>
    <lineage>
        <taxon>Bacteria</taxon>
        <taxon>Pseudomonadati</taxon>
        <taxon>Pseudomonadota</taxon>
        <taxon>Betaproteobacteria</taxon>
        <taxon>Burkholderiales</taxon>
        <taxon>Burkholderiaceae</taxon>
        <taxon>Cupriavidus</taxon>
    </lineage>
</organism>
<accession>A0A0C4Y6T9</accession>
<feature type="transmembrane region" description="Helical" evidence="2">
    <location>
        <begin position="59"/>
        <end position="78"/>
    </location>
</feature>
<dbReference type="InterPro" id="IPR018643">
    <property type="entry name" value="DUF2069_membrane"/>
</dbReference>
<feature type="transmembrane region" description="Helical" evidence="2">
    <location>
        <begin position="30"/>
        <end position="53"/>
    </location>
</feature>
<evidence type="ECO:0000313" key="4">
    <source>
        <dbReference type="Proteomes" id="UP000031843"/>
    </source>
</evidence>
<feature type="transmembrane region" description="Helical" evidence="2">
    <location>
        <begin position="85"/>
        <end position="101"/>
    </location>
</feature>